<gene>
    <name evidence="2" type="ORF">GRI43_07855</name>
</gene>
<evidence type="ECO:0000313" key="3">
    <source>
        <dbReference type="Proteomes" id="UP000471435"/>
    </source>
</evidence>
<feature type="transmembrane region" description="Helical" evidence="1">
    <location>
        <begin position="14"/>
        <end position="34"/>
    </location>
</feature>
<name>A0A6I4V0S5_9SPHN</name>
<keyword evidence="3" id="KW-1185">Reference proteome</keyword>
<keyword evidence="1" id="KW-0812">Transmembrane</keyword>
<evidence type="ECO:0000313" key="2">
    <source>
        <dbReference type="EMBL" id="MXP47305.1"/>
    </source>
</evidence>
<sequence length="262" mass="27946">MNTVSSPRSAAQRFAIILAVAFQIGATFLPNLGFGEQIGERSDAIRSLVVPAGWAFAIWGPLFLGCVIYAIWQALPAQRNNTLLARIGWYTAGATAANGLWATYTQFANLTAISAVIILCSLVCLLAALRHLVNYEREFTAGERWIAGLTFSALAAWLTVASTVNITAALKYHGVGGGSEYPLLAAAIVLVAGIIGAAATFRSRGNPWYAAVILWAMLAIHYQGGQQFPLITYAAILSAVLVIFAAAAKLSDAPNRKRWFGL</sequence>
<organism evidence="2 3">
    <name type="scientific">Pontixanthobacter luteolus</name>
    <dbReference type="NCBI Taxonomy" id="295089"/>
    <lineage>
        <taxon>Bacteria</taxon>
        <taxon>Pseudomonadati</taxon>
        <taxon>Pseudomonadota</taxon>
        <taxon>Alphaproteobacteria</taxon>
        <taxon>Sphingomonadales</taxon>
        <taxon>Erythrobacteraceae</taxon>
        <taxon>Pontixanthobacter</taxon>
    </lineage>
</organism>
<keyword evidence="1" id="KW-0472">Membrane</keyword>
<dbReference type="PANTHER" id="PTHR33802">
    <property type="entry name" value="SI:CH211-161H7.5-RELATED"/>
    <property type="match status" value="1"/>
</dbReference>
<protein>
    <recommendedName>
        <fullName evidence="4">TspO and MBR related proteins</fullName>
    </recommendedName>
</protein>
<keyword evidence="1" id="KW-1133">Transmembrane helix</keyword>
<feature type="transmembrane region" description="Helical" evidence="1">
    <location>
        <begin position="87"/>
        <end position="104"/>
    </location>
</feature>
<dbReference type="OrthoDB" id="5189031at2"/>
<dbReference type="Proteomes" id="UP000471435">
    <property type="component" value="Unassembled WGS sequence"/>
</dbReference>
<evidence type="ECO:0008006" key="4">
    <source>
        <dbReference type="Google" id="ProtNLM"/>
    </source>
</evidence>
<feature type="transmembrane region" description="Helical" evidence="1">
    <location>
        <begin position="145"/>
        <end position="169"/>
    </location>
</feature>
<feature type="transmembrane region" description="Helical" evidence="1">
    <location>
        <begin position="181"/>
        <end position="201"/>
    </location>
</feature>
<accession>A0A6I4V0S5</accession>
<feature type="transmembrane region" description="Helical" evidence="1">
    <location>
        <begin position="54"/>
        <end position="75"/>
    </location>
</feature>
<proteinExistence type="predicted"/>
<comment type="caution">
    <text evidence="2">The sequence shown here is derived from an EMBL/GenBank/DDBJ whole genome shotgun (WGS) entry which is preliminary data.</text>
</comment>
<feature type="transmembrane region" description="Helical" evidence="1">
    <location>
        <begin position="208"/>
        <end position="224"/>
    </location>
</feature>
<dbReference type="PANTHER" id="PTHR33802:SF1">
    <property type="entry name" value="XK-RELATED PROTEIN"/>
    <property type="match status" value="1"/>
</dbReference>
<dbReference type="AlphaFoldDB" id="A0A6I4V0S5"/>
<dbReference type="Gene3D" id="1.20.1260.100">
    <property type="entry name" value="TspO/MBR protein"/>
    <property type="match status" value="1"/>
</dbReference>
<feature type="transmembrane region" description="Helical" evidence="1">
    <location>
        <begin position="230"/>
        <end position="248"/>
    </location>
</feature>
<feature type="transmembrane region" description="Helical" evidence="1">
    <location>
        <begin position="110"/>
        <end position="133"/>
    </location>
</feature>
<dbReference type="InterPro" id="IPR038330">
    <property type="entry name" value="TspO/MBR-related_sf"/>
</dbReference>
<evidence type="ECO:0000256" key="1">
    <source>
        <dbReference type="SAM" id="Phobius"/>
    </source>
</evidence>
<dbReference type="RefSeq" id="WP_160730439.1">
    <property type="nucleotide sequence ID" value="NZ_WTYP01000001.1"/>
</dbReference>
<reference evidence="2 3" key="1">
    <citation type="submission" date="2019-12" db="EMBL/GenBank/DDBJ databases">
        <title>Genomic-based taxomic classification of the family Erythrobacteraceae.</title>
        <authorList>
            <person name="Xu L."/>
        </authorList>
    </citation>
    <scope>NUCLEOTIDE SEQUENCE [LARGE SCALE GENOMIC DNA]</scope>
    <source>
        <strain evidence="2 3">SW-109</strain>
    </source>
</reference>
<dbReference type="EMBL" id="WTYP01000001">
    <property type="protein sequence ID" value="MXP47305.1"/>
    <property type="molecule type" value="Genomic_DNA"/>
</dbReference>